<gene>
    <name evidence="16" type="primary">ycf27</name>
</gene>
<dbReference type="GO" id="GO:0006355">
    <property type="term" value="P:regulation of DNA-templated transcription"/>
    <property type="evidence" value="ECO:0007669"/>
    <property type="project" value="InterPro"/>
</dbReference>
<protein>
    <recommendedName>
        <fullName evidence="3">Probable transcriptional regulator ycf27</fullName>
    </recommendedName>
    <alternativeName>
        <fullName evidence="10">OmpR-like protein</fullName>
    </alternativeName>
</protein>
<sequence length="224" mass="25926">MKILLIDEDVYILRVLKHIILNRLALAHVMEATDGINAVQQFRIHQPHLVILEVMIPKVDGFGVCQWIRTQSNVPIMMVTGLTQVKDKITAFELGADDYVVKPFCAREIEARIKGLLRRTNQDQSWHLGAIRIHQKQVWKHNQPIRLTEMEWALLELLIRHPGQIVTRQTILKQIWGYAWPNETRVVDVHISRLRAKLEDDPSHPTLILTARGSGYLISSIYRT</sequence>
<dbReference type="SUPFAM" id="SSF52172">
    <property type="entry name" value="CheY-like"/>
    <property type="match status" value="1"/>
</dbReference>
<dbReference type="CDD" id="cd17574">
    <property type="entry name" value="REC_OmpR"/>
    <property type="match status" value="1"/>
</dbReference>
<accession>A0A5P9RV36</accession>
<dbReference type="GO" id="GO:0032993">
    <property type="term" value="C:protein-DNA complex"/>
    <property type="evidence" value="ECO:0007669"/>
    <property type="project" value="TreeGrafter"/>
</dbReference>
<evidence type="ECO:0000256" key="12">
    <source>
        <dbReference type="PROSITE-ProRule" id="PRU01091"/>
    </source>
</evidence>
<organism evidence="16">
    <name type="scientific">Cyanidioschyzon merolae</name>
    <name type="common">Red alga</name>
    <dbReference type="NCBI Taxonomy" id="45157"/>
    <lineage>
        <taxon>Eukaryota</taxon>
        <taxon>Rhodophyta</taxon>
        <taxon>Bangiophyceae</taxon>
        <taxon>Cyanidiales</taxon>
        <taxon>Cyanidiaceae</taxon>
        <taxon>Cyanidioschyzon</taxon>
    </lineage>
</organism>
<dbReference type="PROSITE" id="PS50110">
    <property type="entry name" value="RESPONSE_REGULATORY"/>
    <property type="match status" value="1"/>
</dbReference>
<dbReference type="GO" id="GO:0005829">
    <property type="term" value="C:cytosol"/>
    <property type="evidence" value="ECO:0007669"/>
    <property type="project" value="TreeGrafter"/>
</dbReference>
<geneLocation type="chloroplast" evidence="16"/>
<proteinExistence type="predicted"/>
<feature type="DNA-binding region" description="OmpR/PhoB-type" evidence="12">
    <location>
        <begin position="118"/>
        <end position="220"/>
    </location>
</feature>
<dbReference type="SMART" id="SM00862">
    <property type="entry name" value="Trans_reg_C"/>
    <property type="match status" value="1"/>
</dbReference>
<dbReference type="OMA" id="MDVDRHT"/>
<dbReference type="EMBL" id="MK231134">
    <property type="protein sequence ID" value="QFV16964.1"/>
    <property type="molecule type" value="Genomic_DNA"/>
</dbReference>
<dbReference type="PANTHER" id="PTHR48111:SF65">
    <property type="entry name" value="OMPR SUBFAMILY"/>
    <property type="match status" value="1"/>
</dbReference>
<dbReference type="EMBL" id="MK231135">
    <property type="protein sequence ID" value="QFV17142.1"/>
    <property type="molecule type" value="Genomic_DNA"/>
</dbReference>
<reference evidence="16" key="2">
    <citation type="submission" date="2018-11" db="EMBL/GenBank/DDBJ databases">
        <title>Complete Plastid Genome of Cyanidioschyzon merolae Isolate 5578.</title>
        <authorList>
            <person name="Bi G."/>
        </authorList>
    </citation>
    <scope>NUCLEOTIDE SEQUENCE</scope>
</reference>
<keyword evidence="6" id="KW-0902">Two-component regulatory system</keyword>
<dbReference type="Pfam" id="PF00072">
    <property type="entry name" value="Response_reg"/>
    <property type="match status" value="1"/>
</dbReference>
<evidence type="ECO:0000256" key="10">
    <source>
        <dbReference type="ARBA" id="ARBA00032623"/>
    </source>
</evidence>
<comment type="caution">
    <text evidence="11">Lacks conserved residue(s) required for the propagation of feature annotation.</text>
</comment>
<dbReference type="Gene3D" id="6.10.250.690">
    <property type="match status" value="1"/>
</dbReference>
<feature type="domain" description="OmpR/PhoB-type" evidence="14">
    <location>
        <begin position="118"/>
        <end position="220"/>
    </location>
</feature>
<evidence type="ECO:0000256" key="5">
    <source>
        <dbReference type="ARBA" id="ARBA00022640"/>
    </source>
</evidence>
<keyword evidence="4" id="KW-0597">Phosphoprotein</keyword>
<evidence type="ECO:0000259" key="13">
    <source>
        <dbReference type="PROSITE" id="PS50110"/>
    </source>
</evidence>
<evidence type="ECO:0000259" key="14">
    <source>
        <dbReference type="PROSITE" id="PS51755"/>
    </source>
</evidence>
<dbReference type="PANTHER" id="PTHR48111">
    <property type="entry name" value="REGULATOR OF RPOS"/>
    <property type="match status" value="1"/>
</dbReference>
<keyword evidence="5 16" id="KW-0934">Plastid</keyword>
<dbReference type="GO" id="GO:0000156">
    <property type="term" value="F:phosphorelay response regulator activity"/>
    <property type="evidence" value="ECO:0007669"/>
    <property type="project" value="TreeGrafter"/>
</dbReference>
<comment type="function">
    <text evidence="1">Probable promoter-specific protein mediating the interaction between DNA and RNA polymerase.</text>
</comment>
<dbReference type="PROSITE" id="PS51755">
    <property type="entry name" value="OMPR_PHOB"/>
    <property type="match status" value="1"/>
</dbReference>
<comment type="subcellular location">
    <subcellularLocation>
        <location evidence="2">Plastid</location>
    </subcellularLocation>
</comment>
<dbReference type="InterPro" id="IPR036388">
    <property type="entry name" value="WH-like_DNA-bd_sf"/>
</dbReference>
<evidence type="ECO:0000256" key="6">
    <source>
        <dbReference type="ARBA" id="ARBA00023012"/>
    </source>
</evidence>
<dbReference type="Gene3D" id="3.40.50.2300">
    <property type="match status" value="1"/>
</dbReference>
<dbReference type="GO" id="GO:0000976">
    <property type="term" value="F:transcription cis-regulatory region binding"/>
    <property type="evidence" value="ECO:0007669"/>
    <property type="project" value="TreeGrafter"/>
</dbReference>
<keyword evidence="16" id="KW-0150">Chloroplast</keyword>
<dbReference type="InterPro" id="IPR039420">
    <property type="entry name" value="WalR-like"/>
</dbReference>
<evidence type="ECO:0000256" key="4">
    <source>
        <dbReference type="ARBA" id="ARBA00022553"/>
    </source>
</evidence>
<evidence type="ECO:0000313" key="16">
    <source>
        <dbReference type="EMBL" id="QFV17142.1"/>
    </source>
</evidence>
<evidence type="ECO:0000256" key="3">
    <source>
        <dbReference type="ARBA" id="ARBA00015955"/>
    </source>
</evidence>
<dbReference type="AlphaFoldDB" id="A0A5P9RV36"/>
<dbReference type="InterPro" id="IPR011006">
    <property type="entry name" value="CheY-like_superfamily"/>
</dbReference>
<keyword evidence="8 12" id="KW-0238">DNA-binding</keyword>
<dbReference type="Gene3D" id="1.10.10.10">
    <property type="entry name" value="Winged helix-like DNA-binding domain superfamily/Winged helix DNA-binding domain"/>
    <property type="match status" value="1"/>
</dbReference>
<dbReference type="GO" id="GO:0009536">
    <property type="term" value="C:plastid"/>
    <property type="evidence" value="ECO:0007669"/>
    <property type="project" value="UniProtKB-SubCell"/>
</dbReference>
<evidence type="ECO:0000256" key="2">
    <source>
        <dbReference type="ARBA" id="ARBA00004474"/>
    </source>
</evidence>
<feature type="domain" description="Response regulatory" evidence="13">
    <location>
        <begin position="2"/>
        <end position="117"/>
    </location>
</feature>
<dbReference type="CDD" id="cd00383">
    <property type="entry name" value="trans_reg_C"/>
    <property type="match status" value="1"/>
</dbReference>
<evidence type="ECO:0000256" key="8">
    <source>
        <dbReference type="ARBA" id="ARBA00023125"/>
    </source>
</evidence>
<dbReference type="SMART" id="SM00448">
    <property type="entry name" value="REC"/>
    <property type="match status" value="1"/>
</dbReference>
<keyword evidence="7" id="KW-0805">Transcription regulation</keyword>
<name>A0A5P9RV36_CYAME</name>
<reference evidence="15" key="1">
    <citation type="submission" date="2018-11" db="EMBL/GenBank/DDBJ databases">
        <title>Complete Plastid Genome of Cyanidioschyzon merolae Isolate 5508.</title>
        <authorList>
            <person name="Bi G."/>
        </authorList>
    </citation>
    <scope>NUCLEOTIDE SEQUENCE</scope>
    <source>
        <strain evidence="15">5508</strain>
    </source>
</reference>
<dbReference type="Pfam" id="PF00486">
    <property type="entry name" value="Trans_reg_C"/>
    <property type="match status" value="1"/>
</dbReference>
<dbReference type="InterPro" id="IPR001789">
    <property type="entry name" value="Sig_transdc_resp-reg_receiver"/>
</dbReference>
<evidence type="ECO:0000256" key="11">
    <source>
        <dbReference type="PROSITE-ProRule" id="PRU00169"/>
    </source>
</evidence>
<evidence type="ECO:0000256" key="7">
    <source>
        <dbReference type="ARBA" id="ARBA00023015"/>
    </source>
</evidence>
<dbReference type="InterPro" id="IPR001867">
    <property type="entry name" value="OmpR/PhoB-type_DNA-bd"/>
</dbReference>
<keyword evidence="9" id="KW-0804">Transcription</keyword>
<evidence type="ECO:0000256" key="9">
    <source>
        <dbReference type="ARBA" id="ARBA00023163"/>
    </source>
</evidence>
<evidence type="ECO:0000313" key="15">
    <source>
        <dbReference type="EMBL" id="QFV16964.1"/>
    </source>
</evidence>
<evidence type="ECO:0000256" key="1">
    <source>
        <dbReference type="ARBA" id="ARBA00003612"/>
    </source>
</evidence>